<dbReference type="Pfam" id="PF13349">
    <property type="entry name" value="DUF4097"/>
    <property type="match status" value="1"/>
</dbReference>
<reference evidence="2" key="1">
    <citation type="submission" date="2022-08" db="EMBL/GenBank/DDBJ databases">
        <authorList>
            <person name="Zhang D."/>
        </authorList>
    </citation>
    <scope>NUCLEOTIDE SEQUENCE</scope>
    <source>
        <strain evidence="2">XJ19-11</strain>
    </source>
</reference>
<evidence type="ECO:0000313" key="3">
    <source>
        <dbReference type="Proteomes" id="UP001142175"/>
    </source>
</evidence>
<dbReference type="AlphaFoldDB" id="A0A9X2SYE3"/>
<dbReference type="RefSeq" id="WP_258423088.1">
    <property type="nucleotide sequence ID" value="NZ_JANSUY010000005.1"/>
</dbReference>
<feature type="domain" description="DUF4097" evidence="1">
    <location>
        <begin position="71"/>
        <end position="226"/>
    </location>
</feature>
<dbReference type="InterPro" id="IPR025164">
    <property type="entry name" value="Toastrack_DUF4097"/>
</dbReference>
<keyword evidence="3" id="KW-1185">Reference proteome</keyword>
<gene>
    <name evidence="2" type="ORF">NU887_09285</name>
</gene>
<sequence length="316" mass="33150">MTKHKLGLQMGMLLVSGFLLTSCFTSEKTITKDYEETFEGIKEIELDGKFLEVSYEGKSGEAEVYLDGFLEASESSGMEISYRKSGSKLKIEVTGENEISWNFSNHTKGYISLTGPEDIKLNLTNGSGSIDVLNVVHKNINLKVNSGSIKATSLEVGDIQLNASSGSISGEALTGKINCKVNSGSISLKDVVGNVDAVASSGSLKIEEVKGAVNAQVNSGNIRLVNVEELGELSASSGSIKAENSGLGSNTSLEANSGSISIQTPSDLKTFNFDLKANSGSVSVGEQNSGKELDLDNGASNTIRGKVSSGSIKIVN</sequence>
<protein>
    <submittedName>
        <fullName evidence="2">DUF4097 domain-containing protein</fullName>
    </submittedName>
</protein>
<proteinExistence type="predicted"/>
<dbReference type="Proteomes" id="UP001142175">
    <property type="component" value="Unassembled WGS sequence"/>
</dbReference>
<evidence type="ECO:0000259" key="1">
    <source>
        <dbReference type="Pfam" id="PF13349"/>
    </source>
</evidence>
<organism evidence="2 3">
    <name type="scientific">Aquiflexum gelatinilyticum</name>
    <dbReference type="NCBI Taxonomy" id="2961943"/>
    <lineage>
        <taxon>Bacteria</taxon>
        <taxon>Pseudomonadati</taxon>
        <taxon>Bacteroidota</taxon>
        <taxon>Cytophagia</taxon>
        <taxon>Cytophagales</taxon>
        <taxon>Cyclobacteriaceae</taxon>
        <taxon>Aquiflexum</taxon>
    </lineage>
</organism>
<comment type="caution">
    <text evidence="2">The sequence shown here is derived from an EMBL/GenBank/DDBJ whole genome shotgun (WGS) entry which is preliminary data.</text>
</comment>
<evidence type="ECO:0000313" key="2">
    <source>
        <dbReference type="EMBL" id="MCR9015227.1"/>
    </source>
</evidence>
<accession>A0A9X2SYE3</accession>
<dbReference type="EMBL" id="JANSUY010000005">
    <property type="protein sequence ID" value="MCR9015227.1"/>
    <property type="molecule type" value="Genomic_DNA"/>
</dbReference>
<dbReference type="PROSITE" id="PS51257">
    <property type="entry name" value="PROKAR_LIPOPROTEIN"/>
    <property type="match status" value="1"/>
</dbReference>
<name>A0A9X2SYE3_9BACT</name>